<name>A0A840V166_9BACT</name>
<dbReference type="AlphaFoldDB" id="A0A840V166"/>
<reference evidence="1 2" key="1">
    <citation type="submission" date="2020-08" db="EMBL/GenBank/DDBJ databases">
        <title>Genomic Encyclopedia of Type Strains, Phase IV (KMG-IV): sequencing the most valuable type-strain genomes for metagenomic binning, comparative biology and taxonomic classification.</title>
        <authorList>
            <person name="Goeker M."/>
        </authorList>
    </citation>
    <scope>NUCLEOTIDE SEQUENCE [LARGE SCALE GENOMIC DNA]</scope>
    <source>
        <strain evidence="1 2">YC6886</strain>
    </source>
</reference>
<dbReference type="EMBL" id="JACHFD010000008">
    <property type="protein sequence ID" value="MBB5351742.1"/>
    <property type="molecule type" value="Genomic_DNA"/>
</dbReference>
<accession>A0A840V166</accession>
<gene>
    <name evidence="1" type="ORF">HNR46_001981</name>
</gene>
<dbReference type="Proteomes" id="UP000557717">
    <property type="component" value="Unassembled WGS sequence"/>
</dbReference>
<evidence type="ECO:0000313" key="1">
    <source>
        <dbReference type="EMBL" id="MBB5351742.1"/>
    </source>
</evidence>
<comment type="caution">
    <text evidence="1">The sequence shown here is derived from an EMBL/GenBank/DDBJ whole genome shotgun (WGS) entry which is preliminary data.</text>
</comment>
<dbReference type="RefSeq" id="WP_184018168.1">
    <property type="nucleotide sequence ID" value="NZ_JACHFD010000008.1"/>
</dbReference>
<protein>
    <recommendedName>
        <fullName evidence="3">PEP-CTERM protein-sorting domain-containing protein</fullName>
    </recommendedName>
</protein>
<organism evidence="1 2">
    <name type="scientific">Haloferula luteola</name>
    <dbReference type="NCBI Taxonomy" id="595692"/>
    <lineage>
        <taxon>Bacteria</taxon>
        <taxon>Pseudomonadati</taxon>
        <taxon>Verrucomicrobiota</taxon>
        <taxon>Verrucomicrobiia</taxon>
        <taxon>Verrucomicrobiales</taxon>
        <taxon>Verrucomicrobiaceae</taxon>
        <taxon>Haloferula</taxon>
    </lineage>
</organism>
<evidence type="ECO:0008006" key="3">
    <source>
        <dbReference type="Google" id="ProtNLM"/>
    </source>
</evidence>
<keyword evidence="2" id="KW-1185">Reference proteome</keyword>
<proteinExistence type="predicted"/>
<evidence type="ECO:0000313" key="2">
    <source>
        <dbReference type="Proteomes" id="UP000557717"/>
    </source>
</evidence>
<sequence length="310" mass="34295">MDEVVEGDRERFVVSALPEVVGYWVIGSSLGDSVGDSEGRWMESVSYFAMSRAAWRGQPPMGSDLQRGSLLGSQWDETSDGVICVPVVDRSLFRDFWGTIEPAIFSFMTSGDLPSISSMEPTEDALSGHRLGEIPVDGEPPWIVEEDAGFELGSLSARGRSGEDGEEEVTQRNRETWSFEIPEDLALDRLMDFPFGFRPPVENHGMTFEEKPERHFALPQEQPSGVVSLADLWEVEESSRSLLEDESSSAEKWKQRSVVVWEGANSRRVLLSNGDVGVSTVPEPRVVVMVGVAAVWGAGRRRRASNLKGR</sequence>